<name>A0A1Y2H424_9FUNG</name>
<dbReference type="SUPFAM" id="SSF117281">
    <property type="entry name" value="Kelch motif"/>
    <property type="match status" value="1"/>
</dbReference>
<feature type="chain" id="PRO_5012169321" description="Galactose oxidase" evidence="1">
    <location>
        <begin position="27"/>
        <end position="346"/>
    </location>
</feature>
<feature type="signal peptide" evidence="1">
    <location>
        <begin position="1"/>
        <end position="26"/>
    </location>
</feature>
<gene>
    <name evidence="2" type="ORF">BCR41DRAFT_74389</name>
</gene>
<dbReference type="PANTHER" id="PTHR23244:SF471">
    <property type="entry name" value="GUANINE NUCLEOTIDE-BINDING PROTEIN SUBUNIT BETA 1-RELATED"/>
    <property type="match status" value="1"/>
</dbReference>
<accession>A0A1Y2H424</accession>
<dbReference type="STRING" id="64571.A0A1Y2H424"/>
<evidence type="ECO:0000313" key="3">
    <source>
        <dbReference type="Proteomes" id="UP000193648"/>
    </source>
</evidence>
<keyword evidence="3" id="KW-1185">Reference proteome</keyword>
<dbReference type="AlphaFoldDB" id="A0A1Y2H424"/>
<dbReference type="PANTHER" id="PTHR23244">
    <property type="entry name" value="KELCH REPEAT DOMAIN"/>
    <property type="match status" value="1"/>
</dbReference>
<sequence>MVIHGISLLSLARLLLLLIFSHEIAAQNASNYKPISYAASAILSDGSLYLYGGVIKFAVTNAGTSQFLRIDLTQNFDTTSPPWVTLPGYLTYTMVEATPSMNGEQLILGGNRDIDGPLSYIYDVAHAKWTITPTLPGMSTMTGYKRSNVGMALDRHTGLVYIYGGFNRDVFLRELSVLDTNNKGPSEMKWTLSFNQATIPTLYEPYVLYLPTQRKILVMAGCVRMDTQGYASACTPLNVGYLVSGGASRETLSLQTQQLSTGPAARYQGCRVVLANGDVFIQGGRDPTTFYGDAWLLNVGNWSWTSITINGPPAAMTRAGHTCQLGPNGQVIIIGGKTFGIHKMLY</sequence>
<comment type="caution">
    <text evidence="2">The sequence shown here is derived from an EMBL/GenBank/DDBJ whole genome shotgun (WGS) entry which is preliminary data.</text>
</comment>
<dbReference type="Gene3D" id="2.120.10.80">
    <property type="entry name" value="Kelch-type beta propeller"/>
    <property type="match status" value="2"/>
</dbReference>
<keyword evidence="1" id="KW-0732">Signal</keyword>
<dbReference type="RefSeq" id="XP_021886148.1">
    <property type="nucleotide sequence ID" value="XM_022031007.1"/>
</dbReference>
<protein>
    <recommendedName>
        <fullName evidence="4">Galactose oxidase</fullName>
    </recommendedName>
</protein>
<reference evidence="2 3" key="1">
    <citation type="submission" date="2016-07" db="EMBL/GenBank/DDBJ databases">
        <title>Pervasive Adenine N6-methylation of Active Genes in Fungi.</title>
        <authorList>
            <consortium name="DOE Joint Genome Institute"/>
            <person name="Mondo S.J."/>
            <person name="Dannebaum R.O."/>
            <person name="Kuo R.C."/>
            <person name="Labutti K."/>
            <person name="Haridas S."/>
            <person name="Kuo A."/>
            <person name="Salamov A."/>
            <person name="Ahrendt S.R."/>
            <person name="Lipzen A."/>
            <person name="Sullivan W."/>
            <person name="Andreopoulos W.B."/>
            <person name="Clum A."/>
            <person name="Lindquist E."/>
            <person name="Daum C."/>
            <person name="Ramamoorthy G.K."/>
            <person name="Gryganskyi A."/>
            <person name="Culley D."/>
            <person name="Magnuson J.K."/>
            <person name="James T.Y."/>
            <person name="O'Malley M.A."/>
            <person name="Stajich J.E."/>
            <person name="Spatafora J.W."/>
            <person name="Visel A."/>
            <person name="Grigoriev I.V."/>
        </authorList>
    </citation>
    <scope>NUCLEOTIDE SEQUENCE [LARGE SCALE GENOMIC DNA]</scope>
    <source>
        <strain evidence="2 3">NRRL 3116</strain>
    </source>
</reference>
<evidence type="ECO:0000256" key="1">
    <source>
        <dbReference type="SAM" id="SignalP"/>
    </source>
</evidence>
<evidence type="ECO:0008006" key="4">
    <source>
        <dbReference type="Google" id="ProtNLM"/>
    </source>
</evidence>
<dbReference type="Pfam" id="PF24681">
    <property type="entry name" value="Kelch_KLHDC2_KLHL20_DRC7"/>
    <property type="match status" value="1"/>
</dbReference>
<proteinExistence type="predicted"/>
<dbReference type="GeneID" id="33572848"/>
<dbReference type="OrthoDB" id="10251809at2759"/>
<dbReference type="EMBL" id="MCFF01000002">
    <property type="protein sequence ID" value="ORZ28463.1"/>
    <property type="molecule type" value="Genomic_DNA"/>
</dbReference>
<evidence type="ECO:0000313" key="2">
    <source>
        <dbReference type="EMBL" id="ORZ28463.1"/>
    </source>
</evidence>
<dbReference type="InterPro" id="IPR015915">
    <property type="entry name" value="Kelch-typ_b-propeller"/>
</dbReference>
<organism evidence="2 3">
    <name type="scientific">Lobosporangium transversale</name>
    <dbReference type="NCBI Taxonomy" id="64571"/>
    <lineage>
        <taxon>Eukaryota</taxon>
        <taxon>Fungi</taxon>
        <taxon>Fungi incertae sedis</taxon>
        <taxon>Mucoromycota</taxon>
        <taxon>Mortierellomycotina</taxon>
        <taxon>Mortierellomycetes</taxon>
        <taxon>Mortierellales</taxon>
        <taxon>Mortierellaceae</taxon>
        <taxon>Lobosporangium</taxon>
    </lineage>
</organism>
<dbReference type="InParanoid" id="A0A1Y2H424"/>
<dbReference type="Proteomes" id="UP000193648">
    <property type="component" value="Unassembled WGS sequence"/>
</dbReference>